<organism evidence="1 2">
    <name type="scientific">Flammeovirga agarivorans</name>
    <dbReference type="NCBI Taxonomy" id="2726742"/>
    <lineage>
        <taxon>Bacteria</taxon>
        <taxon>Pseudomonadati</taxon>
        <taxon>Bacteroidota</taxon>
        <taxon>Cytophagia</taxon>
        <taxon>Cytophagales</taxon>
        <taxon>Flammeovirgaceae</taxon>
        <taxon>Flammeovirga</taxon>
    </lineage>
</organism>
<dbReference type="EMBL" id="JABAIL010000009">
    <property type="protein sequence ID" value="NLR94104.1"/>
    <property type="molecule type" value="Genomic_DNA"/>
</dbReference>
<dbReference type="PROSITE" id="PS51257">
    <property type="entry name" value="PROKAR_LIPOPROTEIN"/>
    <property type="match status" value="1"/>
</dbReference>
<protein>
    <recommendedName>
        <fullName evidence="3">Lipoprotein</fullName>
    </recommendedName>
</protein>
<comment type="caution">
    <text evidence="1">The sequence shown here is derived from an EMBL/GenBank/DDBJ whole genome shotgun (WGS) entry which is preliminary data.</text>
</comment>
<dbReference type="RefSeq" id="WP_168884815.1">
    <property type="nucleotide sequence ID" value="NZ_JABAIL010000009.1"/>
</dbReference>
<evidence type="ECO:0008006" key="3">
    <source>
        <dbReference type="Google" id="ProtNLM"/>
    </source>
</evidence>
<dbReference type="Proteomes" id="UP000585050">
    <property type="component" value="Unassembled WGS sequence"/>
</dbReference>
<gene>
    <name evidence="1" type="ORF">HGP29_23075</name>
</gene>
<evidence type="ECO:0000313" key="2">
    <source>
        <dbReference type="Proteomes" id="UP000585050"/>
    </source>
</evidence>
<keyword evidence="2" id="KW-1185">Reference proteome</keyword>
<proteinExistence type="predicted"/>
<sequence>MNLIKYLFLSFIIISCVSKNDEQETREINETIGQNHTDLSKEDNILTEVDTSNFVTSNYGIGKVLLSYDGDLHRGNSYHLEFYESPNSTTEPSEKLELNWNEENRGYVQVKGNKFIKITDYYIDEPDYIIHFNCLGYQNGFYEVVVNEKSHKTLWIKESDKFVFETWTEYLKSTICVSQLSIKNNPARALADSSANIVFEEEMCWVVLDFKGNWIKVKYSPFDKDMEVQENKNFRAWIKWRDEDKLLIKYYLSY</sequence>
<reference evidence="1 2" key="1">
    <citation type="submission" date="2020-04" db="EMBL/GenBank/DDBJ databases">
        <title>Flammeovirga sp. SR4, a novel species isolated from seawater.</title>
        <authorList>
            <person name="Wang X."/>
        </authorList>
    </citation>
    <scope>NUCLEOTIDE SEQUENCE [LARGE SCALE GENOMIC DNA]</scope>
    <source>
        <strain evidence="1 2">SR4</strain>
    </source>
</reference>
<evidence type="ECO:0000313" key="1">
    <source>
        <dbReference type="EMBL" id="NLR94104.1"/>
    </source>
</evidence>
<name>A0A7X8SPQ6_9BACT</name>
<dbReference type="AlphaFoldDB" id="A0A7X8SPQ6"/>
<accession>A0A7X8SPQ6</accession>